<gene>
    <name evidence="3" type="ORF">C9381_18960</name>
</gene>
<dbReference type="InterPro" id="IPR009739">
    <property type="entry name" value="LprI-like_N"/>
</dbReference>
<dbReference type="PANTHER" id="PTHR39176:SF1">
    <property type="entry name" value="PERIPLASMIC PROTEIN"/>
    <property type="match status" value="1"/>
</dbReference>
<sequence length="136" mass="14724">MKSGLLLMLLFVSTATIAKDLPSDAALDRCLNDASATLAMNQCYAAATTIWDQQMNQQYNTLMKNLTGDAKNRLRIAQRAWLSYRDSWLEASRSQLATQGTLGSVALSAQGLSLVRNQALMLQSLASGSCANTDDC</sequence>
<feature type="signal peptide" evidence="1">
    <location>
        <begin position="1"/>
        <end position="18"/>
    </location>
</feature>
<dbReference type="Gene3D" id="1.20.1270.180">
    <property type="match status" value="1"/>
</dbReference>
<dbReference type="Proteomes" id="UP000241538">
    <property type="component" value="Chromosome"/>
</dbReference>
<organism evidence="3 4">
    <name type="scientific">Pantoea vagans</name>
    <dbReference type="NCBI Taxonomy" id="470934"/>
    <lineage>
        <taxon>Bacteria</taxon>
        <taxon>Pseudomonadati</taxon>
        <taxon>Pseudomonadota</taxon>
        <taxon>Gammaproteobacteria</taxon>
        <taxon>Enterobacterales</taxon>
        <taxon>Erwiniaceae</taxon>
        <taxon>Pantoea</taxon>
    </lineage>
</organism>
<name>A0AAN1NTN4_9GAMM</name>
<proteinExistence type="predicted"/>
<dbReference type="Pfam" id="PF07007">
    <property type="entry name" value="LprI"/>
    <property type="match status" value="1"/>
</dbReference>
<feature type="domain" description="Lysozyme inhibitor LprI-like N-terminal" evidence="2">
    <location>
        <begin position="30"/>
        <end position="109"/>
    </location>
</feature>
<reference evidence="3 4" key="1">
    <citation type="journal article" date="2018" name="Int J Genomics">
        <title>Comparative Genomics Analysis of Plasmid pPV989-94 from a Clinical Isolate of Pantoea vagans PV989.</title>
        <authorList>
            <person name="Xu L."/>
            <person name="Yin M."/>
            <person name="Zhu T."/>
            <person name="Lu J."/>
            <person name="Bao Q."/>
        </authorList>
    </citation>
    <scope>NUCLEOTIDE SEQUENCE [LARGE SCALE GENOMIC DNA]</scope>
    <source>
        <strain evidence="3 4">PV989</strain>
    </source>
</reference>
<evidence type="ECO:0000259" key="2">
    <source>
        <dbReference type="Pfam" id="PF07007"/>
    </source>
</evidence>
<protein>
    <submittedName>
        <fullName evidence="3">DUF1311 domain-containing protein</fullName>
    </submittedName>
</protein>
<dbReference type="EMBL" id="CP028349">
    <property type="protein sequence ID" value="AVV39149.1"/>
    <property type="molecule type" value="Genomic_DNA"/>
</dbReference>
<evidence type="ECO:0000313" key="3">
    <source>
        <dbReference type="EMBL" id="AVV39149.1"/>
    </source>
</evidence>
<dbReference type="PANTHER" id="PTHR39176">
    <property type="entry name" value="PERIPLASMIC PROTEIN-RELATED"/>
    <property type="match status" value="1"/>
</dbReference>
<evidence type="ECO:0000256" key="1">
    <source>
        <dbReference type="SAM" id="SignalP"/>
    </source>
</evidence>
<evidence type="ECO:0000313" key="4">
    <source>
        <dbReference type="Proteomes" id="UP000241538"/>
    </source>
</evidence>
<dbReference type="RefSeq" id="WP_033784104.1">
    <property type="nucleotide sequence ID" value="NZ_CP028349.1"/>
</dbReference>
<dbReference type="AlphaFoldDB" id="A0AAN1NTN4"/>
<accession>A0AAN1NTN4</accession>
<keyword evidence="1" id="KW-0732">Signal</keyword>
<feature type="chain" id="PRO_5042901730" evidence="1">
    <location>
        <begin position="19"/>
        <end position="136"/>
    </location>
</feature>